<organism evidence="21 22">
    <name type="scientific">Polysphondylium violaceum</name>
    <dbReference type="NCBI Taxonomy" id="133409"/>
    <lineage>
        <taxon>Eukaryota</taxon>
        <taxon>Amoebozoa</taxon>
        <taxon>Evosea</taxon>
        <taxon>Eumycetozoa</taxon>
        <taxon>Dictyostelia</taxon>
        <taxon>Dictyosteliales</taxon>
        <taxon>Dictyosteliaceae</taxon>
        <taxon>Polysphondylium</taxon>
    </lineage>
</organism>
<dbReference type="GO" id="GO:0004134">
    <property type="term" value="F:4-alpha-glucanotransferase activity"/>
    <property type="evidence" value="ECO:0007669"/>
    <property type="project" value="UniProtKB-EC"/>
</dbReference>
<feature type="domain" description="Eukaryotic glycogen debranching enzyme N-terminal" evidence="18">
    <location>
        <begin position="94"/>
        <end position="178"/>
    </location>
</feature>
<dbReference type="PANTHER" id="PTHR10569:SF2">
    <property type="entry name" value="GLYCOGEN DEBRANCHING ENZYME"/>
    <property type="match status" value="1"/>
</dbReference>
<name>A0A8J4UXU9_9MYCE</name>
<dbReference type="Gene3D" id="3.20.20.80">
    <property type="entry name" value="Glycosidases"/>
    <property type="match status" value="1"/>
</dbReference>
<feature type="domain" description="Glycogen debranching enzyme glucanotransferase" evidence="19">
    <location>
        <begin position="181"/>
        <end position="621"/>
    </location>
</feature>
<keyword evidence="8" id="KW-0963">Cytoplasm</keyword>
<evidence type="ECO:0000256" key="3">
    <source>
        <dbReference type="ARBA" id="ARBA00003530"/>
    </source>
</evidence>
<dbReference type="GO" id="GO:0005737">
    <property type="term" value="C:cytoplasm"/>
    <property type="evidence" value="ECO:0007669"/>
    <property type="project" value="UniProtKB-SubCell"/>
</dbReference>
<dbReference type="Pfam" id="PF14702">
    <property type="entry name" value="hGDE_central"/>
    <property type="match status" value="1"/>
</dbReference>
<evidence type="ECO:0000256" key="9">
    <source>
        <dbReference type="ARBA" id="ARBA00022676"/>
    </source>
</evidence>
<evidence type="ECO:0000256" key="2">
    <source>
        <dbReference type="ARBA" id="ARBA00000927"/>
    </source>
</evidence>
<evidence type="ECO:0000256" key="10">
    <source>
        <dbReference type="ARBA" id="ARBA00022679"/>
    </source>
</evidence>
<dbReference type="GO" id="GO:0005978">
    <property type="term" value="P:glycogen biosynthetic process"/>
    <property type="evidence" value="ECO:0007669"/>
    <property type="project" value="UniProtKB-KW"/>
</dbReference>
<evidence type="ECO:0000256" key="6">
    <source>
        <dbReference type="ARBA" id="ARBA00012778"/>
    </source>
</evidence>
<keyword evidence="22" id="KW-1185">Reference proteome</keyword>
<evidence type="ECO:0000256" key="12">
    <source>
        <dbReference type="ARBA" id="ARBA00023056"/>
    </source>
</evidence>
<dbReference type="Pfam" id="PF14701">
    <property type="entry name" value="hDGE_amylase"/>
    <property type="match status" value="1"/>
</dbReference>
<dbReference type="InterPro" id="IPR017853">
    <property type="entry name" value="GH"/>
</dbReference>
<reference evidence="21" key="1">
    <citation type="submission" date="2020-01" db="EMBL/GenBank/DDBJ databases">
        <title>Development of genomics and gene disruption for Polysphondylium violaceum indicates a role for the polyketide synthase stlB in stalk morphogenesis.</title>
        <authorList>
            <person name="Narita B."/>
            <person name="Kawabe Y."/>
            <person name="Kin K."/>
            <person name="Saito T."/>
            <person name="Gibbs R."/>
            <person name="Kuspa A."/>
            <person name="Muzny D."/>
            <person name="Queller D."/>
            <person name="Richards S."/>
            <person name="Strassman J."/>
            <person name="Sucgang R."/>
            <person name="Worley K."/>
            <person name="Schaap P."/>
        </authorList>
    </citation>
    <scope>NUCLEOTIDE SEQUENCE</scope>
    <source>
        <strain evidence="21">QSvi11</strain>
    </source>
</reference>
<dbReference type="EMBL" id="AJWJ01000366">
    <property type="protein sequence ID" value="KAF2071520.1"/>
    <property type="molecule type" value="Genomic_DNA"/>
</dbReference>
<evidence type="ECO:0000259" key="20">
    <source>
        <dbReference type="Pfam" id="PF14702"/>
    </source>
</evidence>
<dbReference type="EC" id="3.2.1.33" evidence="6"/>
<dbReference type="InterPro" id="IPR032792">
    <property type="entry name" value="AGL_glucanoTrfase"/>
</dbReference>
<dbReference type="OrthoDB" id="10248904at2759"/>
<comment type="catalytic activity">
    <reaction evidence="2">
        <text>Hydrolysis of (1-&gt;6)-alpha-D-glucosidic branch linkages in glycogen phosphorylase limit dextrin.</text>
        <dbReference type="EC" id="3.2.1.33"/>
    </reaction>
</comment>
<dbReference type="SUPFAM" id="SSF48208">
    <property type="entry name" value="Six-hairpin glycosidases"/>
    <property type="match status" value="1"/>
</dbReference>
<dbReference type="EC" id="2.4.1.25" evidence="5"/>
<feature type="domain" description="Glycogen debranching enzyme C-terminal" evidence="17">
    <location>
        <begin position="1111"/>
        <end position="1550"/>
    </location>
</feature>
<keyword evidence="12" id="KW-0320">Glycogen biosynthesis</keyword>
<dbReference type="SUPFAM" id="SSF51445">
    <property type="entry name" value="(Trans)glycosidases"/>
    <property type="match status" value="1"/>
</dbReference>
<evidence type="ECO:0000259" key="17">
    <source>
        <dbReference type="Pfam" id="PF06202"/>
    </source>
</evidence>
<dbReference type="FunFam" id="1.50.10.10:FF:000039">
    <property type="entry name" value="Glycogen debranching enzyme Gdb1, putative"/>
    <property type="match status" value="1"/>
</dbReference>
<accession>A0A8J4UXU9</accession>
<dbReference type="Pfam" id="PF14699">
    <property type="entry name" value="hGDE_N"/>
    <property type="match status" value="1"/>
</dbReference>
<evidence type="ECO:0000256" key="11">
    <source>
        <dbReference type="ARBA" id="ARBA00022801"/>
    </source>
</evidence>
<comment type="catalytic activity">
    <reaction evidence="1">
        <text>Transfers a segment of a (1-&gt;4)-alpha-D-glucan to a new position in an acceptor, which may be glucose or a (1-&gt;4)-alpha-D-glucan.</text>
        <dbReference type="EC" id="2.4.1.25"/>
    </reaction>
</comment>
<dbReference type="GO" id="GO:0005980">
    <property type="term" value="P:glycogen catabolic process"/>
    <property type="evidence" value="ECO:0007669"/>
    <property type="project" value="InterPro"/>
</dbReference>
<evidence type="ECO:0000313" key="22">
    <source>
        <dbReference type="Proteomes" id="UP000695562"/>
    </source>
</evidence>
<dbReference type="Pfam" id="PF06202">
    <property type="entry name" value="GDE_C"/>
    <property type="match status" value="1"/>
</dbReference>
<comment type="subcellular location">
    <subcellularLocation>
        <location evidence="4">Cytoplasm</location>
    </subcellularLocation>
</comment>
<dbReference type="InterPro" id="IPR032790">
    <property type="entry name" value="GDE_C"/>
</dbReference>
<keyword evidence="14" id="KW-0326">Glycosidase</keyword>
<protein>
    <recommendedName>
        <fullName evidence="7">Glycogen debranching enzyme</fullName>
        <ecNumber evidence="5">2.4.1.25</ecNumber>
        <ecNumber evidence="6">3.2.1.33</ecNumber>
    </recommendedName>
    <alternativeName>
        <fullName evidence="16">Glycogen debrancher</fullName>
    </alternativeName>
</protein>
<keyword evidence="11" id="KW-0378">Hydrolase</keyword>
<comment type="similarity">
    <text evidence="15">Belongs to the glycogen debranching enzyme family.</text>
</comment>
<dbReference type="InterPro" id="IPR032788">
    <property type="entry name" value="AGL_central"/>
</dbReference>
<gene>
    <name evidence="21" type="ORF">CYY_007164</name>
</gene>
<sequence>MISQHNSESDHCGMEYKKIIDSFNNRICLKDHMSTTSHLVNDNNNNNNNKDNNIIKTFTISLIGNGSEPPFNNQGLILESLGNLRIIIPSGLKISCNNPIIYTNYPSKDTDLFDRNIFNKLPQINNTKNDGSNDIIFELNLKRYGCFDYYVEWQDDVENVRVKGTLGTFQINPLLKVNQINIPNDGIILQTFLTKCLGPLSDWENHIEAASKLGYNMIHYTPVQEVGASGSSYSIFDQQSISSKIFPSVQDEQTKLNKLKEFIDQSETKYNILSMIDLVWNHTAHNSKWLNEHPEAGYNTDNSSHLKPAVVLDSALMNYGAQMYGKEVVNIEELDQIISDINEKAIKPIKLWEYYVLDVDREVETFKTQFYASSRVKENHIASSTFSPTFLKGICNPASERQEIINQILKKGTIRDQAHERFSLHIDESVVFKILDNSATFENLTQEEQVSKYQDILNVVNLNLYKLYDSDIEAILKNISERIKYERVALHGPKLGAISKSKPLLNSYFTWIQFREANGSIREIPLANNGWVFNHNPTVDFASKDSRAYLRRDVIIWGDCVKMRYGNSPADNPWLWEHMKTYTQKMAKIFHAIRIDNCHSTPIQVAQYLLDHARQVRPNIYVTCELFTGSEEIDNVFVKRLGINSLIREAMVCYDSGELGRVTHRYGGQSIGSIEEVGFQSKYPSGTNPQPYNTKGVKPSLPPALFMDCTHDNETPYQKRTVFDTVPNAAVVAMTASAIGSTRGYDEIFPKTIDLVNETRVYQKNLNLNSGIFPIRTLLNKLHLELALNGYNQVHVHRDNNIIFIQRYSPKLKQSIFMVAHTAFNPVPYETQSVSISVPCKISEFMFGARITYVHGESFKPNQETLTGFPVDTEILYGEKVLNTMCRVDNEYTNDHPLRLNLFNFPSGSILLFRGEIPKESVTSMKAIESLVNDQDSIISCLDNINFIDLNYLLFRTNDEEREATGNSSYSLDNMGNMPFCGLTGFTHLLKRIVEYNDLGHPLNSNLRNGNWAMDYIVNRLNQRPHLAKIQQWLNSSFNIVKSLPRHLIPMYFYKVLITAYRCTLEKAISMMPEFVQNGNWFVHAMAITSIQFYGISTPLISNPNVLEGVEDREASMAAGFPHFSTGYMRSWGRDTFISLRGILLVPGRIQEAKNLIVGFGSCLRFGLIPNLLDRGAKARYNARDATWWYLKSIQDTYSAIKDDKDKAAFLSSKVFRLFPPSKDSPYSTIEEMIQEILQAHASGIHFREPNAGREIDDRMRDEGFNIDITLNKDNGFIYGGNELNAGTWMDKMGESMKAGSHGFPATPRDGAPIEITAMLYSTLDWVNQLSASKKFKTNSVQFNGSPLTYQSWAELIKNNFEKYYFIPSPSDDKKYNINHEYVRRRNIYKDVLGSKFVFSDYQFRPNICVAMAFAPALFNAEHAARCLDQIQSHLAGPLGMKTLDPNDAHYHGNYDNSVDSTYKPTARGFNYHNGPEWVWVYGFFLEAQLTFKKFASNTIKNFTIESLLLKHKEQITHSDYESIPELTNREGAHCRFSCDSQAWSIATILYSLYKSSLN</sequence>
<evidence type="ECO:0000256" key="5">
    <source>
        <dbReference type="ARBA" id="ARBA00012560"/>
    </source>
</evidence>
<evidence type="ECO:0000256" key="13">
    <source>
        <dbReference type="ARBA" id="ARBA00023268"/>
    </source>
</evidence>
<keyword evidence="10" id="KW-0808">Transferase</keyword>
<dbReference type="FunFam" id="3.20.20.80:FF:000070">
    <property type="entry name" value="GDB1p Glycogen debranching enzyme"/>
    <property type="match status" value="1"/>
</dbReference>
<dbReference type="PANTHER" id="PTHR10569">
    <property type="entry name" value="GLYCOGEN DEBRANCHING ENZYME"/>
    <property type="match status" value="1"/>
</dbReference>
<evidence type="ECO:0000256" key="8">
    <source>
        <dbReference type="ARBA" id="ARBA00022490"/>
    </source>
</evidence>
<evidence type="ECO:0000259" key="19">
    <source>
        <dbReference type="Pfam" id="PF14701"/>
    </source>
</evidence>
<dbReference type="InterPro" id="IPR029436">
    <property type="entry name" value="AGL_euk_N"/>
</dbReference>
<dbReference type="GO" id="GO:0004135">
    <property type="term" value="F:amylo-alpha-1,6-glucosidase activity"/>
    <property type="evidence" value="ECO:0007669"/>
    <property type="project" value="UniProtKB-EC"/>
</dbReference>
<proteinExistence type="inferred from homology"/>
<dbReference type="InterPro" id="IPR008928">
    <property type="entry name" value="6-hairpin_glycosidase_sf"/>
</dbReference>
<evidence type="ECO:0000259" key="18">
    <source>
        <dbReference type="Pfam" id="PF14699"/>
    </source>
</evidence>
<evidence type="ECO:0000256" key="7">
    <source>
        <dbReference type="ARBA" id="ARBA00020723"/>
    </source>
</evidence>
<dbReference type="InterPro" id="IPR012341">
    <property type="entry name" value="6hp_glycosidase-like_sf"/>
</dbReference>
<evidence type="ECO:0000256" key="4">
    <source>
        <dbReference type="ARBA" id="ARBA00004496"/>
    </source>
</evidence>
<evidence type="ECO:0000256" key="1">
    <source>
        <dbReference type="ARBA" id="ARBA00000439"/>
    </source>
</evidence>
<keyword evidence="13" id="KW-0511">Multifunctional enzyme</keyword>
<evidence type="ECO:0000256" key="14">
    <source>
        <dbReference type="ARBA" id="ARBA00023295"/>
    </source>
</evidence>
<dbReference type="InterPro" id="IPR010401">
    <property type="entry name" value="AGL/Gdb1"/>
</dbReference>
<comment type="caution">
    <text evidence="21">The sequence shown here is derived from an EMBL/GenBank/DDBJ whole genome shotgun (WGS) entry which is preliminary data.</text>
</comment>
<feature type="domain" description="Glycogen debranching enzyme central" evidence="20">
    <location>
        <begin position="771"/>
        <end position="1021"/>
    </location>
</feature>
<keyword evidence="9" id="KW-0328">Glycosyltransferase</keyword>
<dbReference type="FunFam" id="3.20.20.80:FF:000242">
    <property type="entry name" value="Glycogen debranching enzyme Gdb1, putative"/>
    <property type="match status" value="1"/>
</dbReference>
<comment type="function">
    <text evidence="3">Multifunctional enzyme acting as 1,4-alpha-D-glucan:1,4-alpha-D-glucan 4-alpha-D-glycosyltransferase and amylo-1,6-glucosidase in glycogen degradation.</text>
</comment>
<evidence type="ECO:0000256" key="15">
    <source>
        <dbReference type="ARBA" id="ARBA00025780"/>
    </source>
</evidence>
<evidence type="ECO:0000313" key="21">
    <source>
        <dbReference type="EMBL" id="KAF2071520.1"/>
    </source>
</evidence>
<dbReference type="Proteomes" id="UP000695562">
    <property type="component" value="Unassembled WGS sequence"/>
</dbReference>
<dbReference type="Gene3D" id="1.50.10.10">
    <property type="match status" value="1"/>
</dbReference>
<dbReference type="CDD" id="cd11327">
    <property type="entry name" value="AmyAc_Glg_debranch_2"/>
    <property type="match status" value="1"/>
</dbReference>
<evidence type="ECO:0000256" key="16">
    <source>
        <dbReference type="ARBA" id="ARBA00031477"/>
    </source>
</evidence>